<evidence type="ECO:0000313" key="4">
    <source>
        <dbReference type="EMBL" id="MCA6077685.1"/>
    </source>
</evidence>
<dbReference type="RefSeq" id="WP_225698761.1">
    <property type="nucleotide sequence ID" value="NZ_JAIXNE010000002.1"/>
</dbReference>
<comment type="caution">
    <text evidence="3">The sequence shown here is derived from an EMBL/GenBank/DDBJ whole genome shotgun (WGS) entry which is preliminary data.</text>
</comment>
<sequence>MAITRLKRKAKRNKTRASVRQANIKRLNTKPVIKSVDVEAIKEEFEKKSSKPAKKETKKEDKSED</sequence>
<evidence type="ECO:0000313" key="2">
    <source>
        <dbReference type="EMBL" id="MCA6075380.1"/>
    </source>
</evidence>
<keyword evidence="5" id="KW-1185">Reference proteome</keyword>
<reference evidence="3" key="1">
    <citation type="submission" date="2021-09" db="EMBL/GenBank/DDBJ databases">
        <title>Fulvivirga sp. isolated from coastal sediment.</title>
        <authorList>
            <person name="Yu H."/>
        </authorList>
    </citation>
    <scope>NUCLEOTIDE SEQUENCE</scope>
    <source>
        <strain evidence="3">1062</strain>
    </source>
</reference>
<feature type="compositionally biased region" description="Basic residues" evidence="1">
    <location>
        <begin position="1"/>
        <end position="17"/>
    </location>
</feature>
<accession>A0A9X1HTK6</accession>
<evidence type="ECO:0000313" key="3">
    <source>
        <dbReference type="EMBL" id="MCA6076557.1"/>
    </source>
</evidence>
<gene>
    <name evidence="2" type="ORF">LDX50_10895</name>
    <name evidence="3" type="ORF">LDX50_16865</name>
    <name evidence="4" type="ORF">LDX50_22585</name>
</gene>
<dbReference type="EMBL" id="JAIXNE010000004">
    <property type="protein sequence ID" value="MCA6077685.1"/>
    <property type="molecule type" value="Genomic_DNA"/>
</dbReference>
<protein>
    <submittedName>
        <fullName evidence="3">Uncharacterized protein</fullName>
    </submittedName>
</protein>
<proteinExistence type="predicted"/>
<evidence type="ECO:0000313" key="5">
    <source>
        <dbReference type="Proteomes" id="UP001139409"/>
    </source>
</evidence>
<feature type="region of interest" description="Disordered" evidence="1">
    <location>
        <begin position="1"/>
        <end position="23"/>
    </location>
</feature>
<organism evidence="3 5">
    <name type="scientific">Fulvivirga sedimenti</name>
    <dbReference type="NCBI Taxonomy" id="2879465"/>
    <lineage>
        <taxon>Bacteria</taxon>
        <taxon>Pseudomonadati</taxon>
        <taxon>Bacteroidota</taxon>
        <taxon>Cytophagia</taxon>
        <taxon>Cytophagales</taxon>
        <taxon>Fulvivirgaceae</taxon>
        <taxon>Fulvivirga</taxon>
    </lineage>
</organism>
<dbReference type="EMBL" id="JAIXNE010000002">
    <property type="protein sequence ID" value="MCA6075380.1"/>
    <property type="molecule type" value="Genomic_DNA"/>
</dbReference>
<name>A0A9X1HTK6_9BACT</name>
<feature type="region of interest" description="Disordered" evidence="1">
    <location>
        <begin position="44"/>
        <end position="65"/>
    </location>
</feature>
<dbReference type="Proteomes" id="UP001139409">
    <property type="component" value="Unassembled WGS sequence"/>
</dbReference>
<evidence type="ECO:0000256" key="1">
    <source>
        <dbReference type="SAM" id="MobiDB-lite"/>
    </source>
</evidence>
<dbReference type="AlphaFoldDB" id="A0A9X1HTK6"/>
<dbReference type="EMBL" id="JAIXNE010000003">
    <property type="protein sequence ID" value="MCA6076557.1"/>
    <property type="molecule type" value="Genomic_DNA"/>
</dbReference>